<accession>A0ABU9D722</accession>
<sequence length="435" mass="46267">MPSHSVFLIWGFCAAAIVGDIAQWPALQQTATVLLVLALMLDARLWITRGSGKLSLAVGVGALVLGWLAGDPLQALMGLTHYTPVIALLLCVSLIRLPMTASGVDASIKGVLAKVRKSARSGTVTAASVLLAPMLNLGTLAFMSSFLKDNSRPDTTAPVAVTRGIVMSMLWAPSFAPIAMVMAAFPNVTWISTLPIAITLLAASVILGARVRGDIDTGLLPSEIHWHRLWMAASLIAVMLATSILLRVLVDAPLTDAVSASGVVVFFVWLAVAPSKRSEWVTLLSAHTAYMWQAVIAESALFAASGILAEVLRQPHWASMLQYWLSFANQPTWGAMTTLVLGIPALATIGLHPIVPFSILVHTVTPQGLGVTPPVLYMTWVIIWVLSLLVSPVSALNLTASAAFGVSSWRLGFQTNWCYGLALGVAAVFILHLWS</sequence>
<evidence type="ECO:0000313" key="2">
    <source>
        <dbReference type="EMBL" id="MEK8089329.1"/>
    </source>
</evidence>
<proteinExistence type="predicted"/>
<protein>
    <recommendedName>
        <fullName evidence="4">Citrate transporter-like domain-containing protein</fullName>
    </recommendedName>
</protein>
<keyword evidence="1" id="KW-0812">Transmembrane</keyword>
<feature type="transmembrane region" description="Helical" evidence="1">
    <location>
        <begin position="290"/>
        <end position="312"/>
    </location>
</feature>
<feature type="transmembrane region" description="Helical" evidence="1">
    <location>
        <begin position="29"/>
        <end position="47"/>
    </location>
</feature>
<comment type="caution">
    <text evidence="2">The sequence shown here is derived from an EMBL/GenBank/DDBJ whole genome shotgun (WGS) entry which is preliminary data.</text>
</comment>
<keyword evidence="1" id="KW-0472">Membrane</keyword>
<keyword evidence="3" id="KW-1185">Reference proteome</keyword>
<feature type="transmembrane region" description="Helical" evidence="1">
    <location>
        <begin position="375"/>
        <end position="396"/>
    </location>
</feature>
<organism evidence="2 3">
    <name type="scientific">Thermithiobacillus plumbiphilus</name>
    <dbReference type="NCBI Taxonomy" id="1729899"/>
    <lineage>
        <taxon>Bacteria</taxon>
        <taxon>Pseudomonadati</taxon>
        <taxon>Pseudomonadota</taxon>
        <taxon>Acidithiobacillia</taxon>
        <taxon>Acidithiobacillales</taxon>
        <taxon>Thermithiobacillaceae</taxon>
        <taxon>Thermithiobacillus</taxon>
    </lineage>
</organism>
<feature type="transmembrane region" description="Helical" evidence="1">
    <location>
        <begin position="333"/>
        <end position="355"/>
    </location>
</feature>
<reference evidence="2 3" key="1">
    <citation type="submission" date="2024-04" db="EMBL/GenBank/DDBJ databases">
        <authorList>
            <person name="Abashina T."/>
            <person name="Shaikin A."/>
        </authorList>
    </citation>
    <scope>NUCLEOTIDE SEQUENCE [LARGE SCALE GENOMIC DNA]</scope>
    <source>
        <strain evidence="2 3">AAFK</strain>
    </source>
</reference>
<feature type="transmembrane region" description="Helical" evidence="1">
    <location>
        <begin position="82"/>
        <end position="104"/>
    </location>
</feature>
<feature type="transmembrane region" description="Helical" evidence="1">
    <location>
        <begin position="257"/>
        <end position="275"/>
    </location>
</feature>
<evidence type="ECO:0008006" key="4">
    <source>
        <dbReference type="Google" id="ProtNLM"/>
    </source>
</evidence>
<feature type="transmembrane region" description="Helical" evidence="1">
    <location>
        <begin position="188"/>
        <end position="209"/>
    </location>
</feature>
<evidence type="ECO:0000313" key="3">
    <source>
        <dbReference type="Proteomes" id="UP001446205"/>
    </source>
</evidence>
<evidence type="ECO:0000256" key="1">
    <source>
        <dbReference type="SAM" id="Phobius"/>
    </source>
</evidence>
<feature type="transmembrane region" description="Helical" evidence="1">
    <location>
        <begin position="229"/>
        <end position="250"/>
    </location>
</feature>
<feature type="transmembrane region" description="Helical" evidence="1">
    <location>
        <begin position="54"/>
        <end position="70"/>
    </location>
</feature>
<feature type="transmembrane region" description="Helical" evidence="1">
    <location>
        <begin position="124"/>
        <end position="147"/>
    </location>
</feature>
<keyword evidence="1" id="KW-1133">Transmembrane helix</keyword>
<gene>
    <name evidence="2" type="ORF">WOB96_06070</name>
</gene>
<dbReference type="EMBL" id="JBBPCO010000004">
    <property type="protein sequence ID" value="MEK8089329.1"/>
    <property type="molecule type" value="Genomic_DNA"/>
</dbReference>
<dbReference type="RefSeq" id="WP_341370387.1">
    <property type="nucleotide sequence ID" value="NZ_JBBPCO010000004.1"/>
</dbReference>
<name>A0ABU9D722_9PROT</name>
<feature type="transmembrane region" description="Helical" evidence="1">
    <location>
        <begin position="159"/>
        <end position="181"/>
    </location>
</feature>
<feature type="transmembrane region" description="Helical" evidence="1">
    <location>
        <begin position="417"/>
        <end position="434"/>
    </location>
</feature>
<dbReference type="Proteomes" id="UP001446205">
    <property type="component" value="Unassembled WGS sequence"/>
</dbReference>